<dbReference type="Gene3D" id="3.30.1240.10">
    <property type="match status" value="1"/>
</dbReference>
<dbReference type="Gene3D" id="3.40.50.1000">
    <property type="entry name" value="HAD superfamily/HAD-like"/>
    <property type="match status" value="1"/>
</dbReference>
<keyword evidence="1" id="KW-0378">Hydrolase</keyword>
<evidence type="ECO:0000313" key="2">
    <source>
        <dbReference type="Proteomes" id="UP001317532"/>
    </source>
</evidence>
<name>A0AAN2C9R2_UNVUL</name>
<evidence type="ECO:0000313" key="1">
    <source>
        <dbReference type="EMBL" id="BDE06238.1"/>
    </source>
</evidence>
<dbReference type="NCBIfam" id="TIGR00099">
    <property type="entry name" value="Cof-subfamily"/>
    <property type="match status" value="1"/>
</dbReference>
<dbReference type="RefSeq" id="WP_317997213.1">
    <property type="nucleotide sequence ID" value="NZ_AP025523.1"/>
</dbReference>
<gene>
    <name evidence="1" type="ORF">WPS_15140</name>
</gene>
<dbReference type="Proteomes" id="UP001317532">
    <property type="component" value="Chromosome"/>
</dbReference>
<dbReference type="GO" id="GO:0000287">
    <property type="term" value="F:magnesium ion binding"/>
    <property type="evidence" value="ECO:0007669"/>
    <property type="project" value="TreeGrafter"/>
</dbReference>
<dbReference type="KEGG" id="vab:WPS_15140"/>
<dbReference type="GO" id="GO:0016791">
    <property type="term" value="F:phosphatase activity"/>
    <property type="evidence" value="ECO:0007669"/>
    <property type="project" value="TreeGrafter"/>
</dbReference>
<dbReference type="CDD" id="cd07516">
    <property type="entry name" value="HAD_Pase"/>
    <property type="match status" value="1"/>
</dbReference>
<protein>
    <submittedName>
        <fullName evidence="1">Hydrolase</fullName>
    </submittedName>
</protein>
<dbReference type="InterPro" id="IPR000150">
    <property type="entry name" value="Cof"/>
</dbReference>
<dbReference type="InterPro" id="IPR006379">
    <property type="entry name" value="HAD-SF_hydro_IIB"/>
</dbReference>
<dbReference type="AlphaFoldDB" id="A0AAN2C9R2"/>
<dbReference type="NCBIfam" id="TIGR01484">
    <property type="entry name" value="HAD-SF-IIB"/>
    <property type="match status" value="1"/>
</dbReference>
<dbReference type="Pfam" id="PF08282">
    <property type="entry name" value="Hydrolase_3"/>
    <property type="match status" value="1"/>
</dbReference>
<dbReference type="InterPro" id="IPR023214">
    <property type="entry name" value="HAD_sf"/>
</dbReference>
<dbReference type="PANTHER" id="PTHR10000">
    <property type="entry name" value="PHOSPHOSERINE PHOSPHATASE"/>
    <property type="match status" value="1"/>
</dbReference>
<proteinExistence type="predicted"/>
<dbReference type="PANTHER" id="PTHR10000:SF8">
    <property type="entry name" value="HAD SUPERFAMILY HYDROLASE-LIKE, TYPE 3"/>
    <property type="match status" value="1"/>
</dbReference>
<dbReference type="EMBL" id="AP025523">
    <property type="protein sequence ID" value="BDE06238.1"/>
    <property type="molecule type" value="Genomic_DNA"/>
</dbReference>
<reference evidence="1 2" key="1">
    <citation type="journal article" date="2022" name="ISME Commun">
        <title>Vulcanimicrobium alpinus gen. nov. sp. nov., the first cultivated representative of the candidate phylum 'Eremiobacterota', is a metabolically versatile aerobic anoxygenic phototroph.</title>
        <authorList>
            <person name="Yabe S."/>
            <person name="Muto K."/>
            <person name="Abe K."/>
            <person name="Yokota A."/>
            <person name="Staudigel H."/>
            <person name="Tebo B.M."/>
        </authorList>
    </citation>
    <scope>NUCLEOTIDE SEQUENCE [LARGE SCALE GENOMIC DNA]</scope>
    <source>
        <strain evidence="1 2">WC8-2</strain>
    </source>
</reference>
<dbReference type="SFLD" id="SFLDG01140">
    <property type="entry name" value="C2.B:_Phosphomannomutase_and_P"/>
    <property type="match status" value="1"/>
</dbReference>
<dbReference type="SUPFAM" id="SSF56784">
    <property type="entry name" value="HAD-like"/>
    <property type="match status" value="1"/>
</dbReference>
<dbReference type="InterPro" id="IPR036412">
    <property type="entry name" value="HAD-like_sf"/>
</dbReference>
<dbReference type="GO" id="GO:0005829">
    <property type="term" value="C:cytosol"/>
    <property type="evidence" value="ECO:0007669"/>
    <property type="project" value="TreeGrafter"/>
</dbReference>
<organism evidence="1 2">
    <name type="scientific">Vulcanimicrobium alpinum</name>
    <dbReference type="NCBI Taxonomy" id="3016050"/>
    <lineage>
        <taxon>Bacteria</taxon>
        <taxon>Bacillati</taxon>
        <taxon>Vulcanimicrobiota</taxon>
        <taxon>Vulcanimicrobiia</taxon>
        <taxon>Vulcanimicrobiales</taxon>
        <taxon>Vulcanimicrobiaceae</taxon>
        <taxon>Vulcanimicrobium</taxon>
    </lineage>
</organism>
<keyword evidence="2" id="KW-1185">Reference proteome</keyword>
<dbReference type="PROSITE" id="PS01229">
    <property type="entry name" value="COF_2"/>
    <property type="match status" value="1"/>
</dbReference>
<sequence length="271" mass="29863">MPTPIDLIALDLDGTLLSPDESVSPRNRAAIRAALAAGIRVVLVTGRGVDTPIAISKDLGLNLPVICCHGALTKDFGANRRLVHIPVPLEHAKAMIEYAESERLAIAVYVEEMFYRLAHAPIYMDDMRGPNWRVADSFREILTEAPTFIRFLGDEAVRRMLERFGDLPLNFRNESWFDFHEVAVLNREASKKTALARLCADFQISAESVMAIGDSRNDVPMMRWAKIGVAMGNALPEVREAVPHVTAANDRDGVALAIERFALGSAKKKSA</sequence>
<accession>A0AAN2C9R2</accession>
<dbReference type="SFLD" id="SFLDS00003">
    <property type="entry name" value="Haloacid_Dehalogenase"/>
    <property type="match status" value="1"/>
</dbReference>
<dbReference type="PROSITE" id="PS01228">
    <property type="entry name" value="COF_1"/>
    <property type="match status" value="1"/>
</dbReference>